<dbReference type="EnsemblMetazoa" id="Aqu2.1.01505_001">
    <property type="protein sequence ID" value="Aqu2.1.01505_001"/>
    <property type="gene ID" value="Aqu2.1.01505"/>
</dbReference>
<dbReference type="GO" id="GO:0005634">
    <property type="term" value="C:nucleus"/>
    <property type="evidence" value="ECO:0007669"/>
    <property type="project" value="TreeGrafter"/>
</dbReference>
<sequence>YVVKKTRYKNESITRSEQIRQCQFFLSTANDATKTAILAEIESATDEIKGYDDEVKQLRDRELSMRQQDKKLRNEKQALKDQVNHYRSLMRSIEQKEIQLRELEGNPIDLELELQKFKDEIIR</sequence>
<name>A0A1X7SHF6_AMPQE</name>
<dbReference type="GO" id="GO:0030915">
    <property type="term" value="C:Smc5-Smc6 complex"/>
    <property type="evidence" value="ECO:0007669"/>
    <property type="project" value="TreeGrafter"/>
</dbReference>
<dbReference type="GO" id="GO:0003697">
    <property type="term" value="F:single-stranded DNA binding"/>
    <property type="evidence" value="ECO:0007669"/>
    <property type="project" value="TreeGrafter"/>
</dbReference>
<evidence type="ECO:0000256" key="1">
    <source>
        <dbReference type="ARBA" id="ARBA00023054"/>
    </source>
</evidence>
<dbReference type="AlphaFoldDB" id="A0A1X7SHF6"/>
<dbReference type="InParanoid" id="A0A1X7SHF6"/>
<dbReference type="PANTHER" id="PTHR45916">
    <property type="entry name" value="STRUCTURAL MAINTENANCE OF CHROMOSOMES PROTEIN 5"/>
    <property type="match status" value="1"/>
</dbReference>
<accession>A0A1X7SHF6</accession>
<keyword evidence="1 2" id="KW-0175">Coiled coil</keyword>
<dbReference type="GO" id="GO:0000724">
    <property type="term" value="P:double-strand break repair via homologous recombination"/>
    <property type="evidence" value="ECO:0007669"/>
    <property type="project" value="TreeGrafter"/>
</dbReference>
<reference evidence="3" key="1">
    <citation type="submission" date="2017-05" db="UniProtKB">
        <authorList>
            <consortium name="EnsemblMetazoa"/>
        </authorList>
    </citation>
    <scope>IDENTIFICATION</scope>
</reference>
<dbReference type="PANTHER" id="PTHR45916:SF1">
    <property type="entry name" value="STRUCTURAL MAINTENANCE OF CHROMOSOMES PROTEIN 5"/>
    <property type="match status" value="1"/>
</dbReference>
<proteinExistence type="predicted"/>
<evidence type="ECO:0000313" key="3">
    <source>
        <dbReference type="EnsemblMetazoa" id="Aqu2.1.01505_001"/>
    </source>
</evidence>
<organism evidence="3">
    <name type="scientific">Amphimedon queenslandica</name>
    <name type="common">Sponge</name>
    <dbReference type="NCBI Taxonomy" id="400682"/>
    <lineage>
        <taxon>Eukaryota</taxon>
        <taxon>Metazoa</taxon>
        <taxon>Porifera</taxon>
        <taxon>Demospongiae</taxon>
        <taxon>Heteroscleromorpha</taxon>
        <taxon>Haplosclerida</taxon>
        <taxon>Niphatidae</taxon>
        <taxon>Amphimedon</taxon>
    </lineage>
</organism>
<protein>
    <submittedName>
        <fullName evidence="3">Uncharacterized protein</fullName>
    </submittedName>
</protein>
<feature type="coiled-coil region" evidence="2">
    <location>
        <begin position="41"/>
        <end position="106"/>
    </location>
</feature>
<evidence type="ECO:0000256" key="2">
    <source>
        <dbReference type="SAM" id="Coils"/>
    </source>
</evidence>